<evidence type="ECO:0000313" key="2">
    <source>
        <dbReference type="Proteomes" id="UP000521943"/>
    </source>
</evidence>
<protein>
    <submittedName>
        <fullName evidence="1">Uncharacterized protein</fullName>
    </submittedName>
</protein>
<name>A0A8H6HN88_9AGAR</name>
<organism evidence="1 2">
    <name type="scientific">Ephemerocybe angulata</name>
    <dbReference type="NCBI Taxonomy" id="980116"/>
    <lineage>
        <taxon>Eukaryota</taxon>
        <taxon>Fungi</taxon>
        <taxon>Dikarya</taxon>
        <taxon>Basidiomycota</taxon>
        <taxon>Agaricomycotina</taxon>
        <taxon>Agaricomycetes</taxon>
        <taxon>Agaricomycetidae</taxon>
        <taxon>Agaricales</taxon>
        <taxon>Agaricineae</taxon>
        <taxon>Psathyrellaceae</taxon>
        <taxon>Ephemerocybe</taxon>
    </lineage>
</organism>
<dbReference type="Proteomes" id="UP000521943">
    <property type="component" value="Unassembled WGS sequence"/>
</dbReference>
<evidence type="ECO:0000313" key="1">
    <source>
        <dbReference type="EMBL" id="KAF6750148.1"/>
    </source>
</evidence>
<reference evidence="1 2" key="1">
    <citation type="submission" date="2020-07" db="EMBL/GenBank/DDBJ databases">
        <title>Comparative genomics of pyrophilous fungi reveals a link between fire events and developmental genes.</title>
        <authorList>
            <consortium name="DOE Joint Genome Institute"/>
            <person name="Steindorff A.S."/>
            <person name="Carver A."/>
            <person name="Calhoun S."/>
            <person name="Stillman K."/>
            <person name="Liu H."/>
            <person name="Lipzen A."/>
            <person name="Pangilinan J."/>
            <person name="Labutti K."/>
            <person name="Bruns T.D."/>
            <person name="Grigoriev I.V."/>
        </authorList>
    </citation>
    <scope>NUCLEOTIDE SEQUENCE [LARGE SCALE GENOMIC DNA]</scope>
    <source>
        <strain evidence="1 2">CBS 144469</strain>
    </source>
</reference>
<accession>A0A8H6HN88</accession>
<comment type="caution">
    <text evidence="1">The sequence shown here is derived from an EMBL/GenBank/DDBJ whole genome shotgun (WGS) entry which is preliminary data.</text>
</comment>
<proteinExistence type="predicted"/>
<sequence length="249" mass="27290">MRLIFGPVLSLVLLISSLGLLANAYIFIARSAVDGLSTRGESLAVPFEHTLREFLEGAADVYQRSLDEYEDGILEARAPQEVDVMLFVDGKYHGPFKMKPSTVPLEDKRIHSILRTKHVEFTVLDSATGQRRVLYIDKSLAANGITNSVVSLTARRLPRQVTVDITVPGELSSGRLLVQSNTVLLQDLAVHIPNSLIPRKDLDFAIPDEHGVLMSLGMGLTIDGNGIKDDEIHLTARTKGLPNFGPRKG</sequence>
<gene>
    <name evidence="1" type="ORF">DFP72DRAFT_851839</name>
</gene>
<dbReference type="EMBL" id="JACGCI010000058">
    <property type="protein sequence ID" value="KAF6750148.1"/>
    <property type="molecule type" value="Genomic_DNA"/>
</dbReference>
<keyword evidence="2" id="KW-1185">Reference proteome</keyword>
<dbReference type="AlphaFoldDB" id="A0A8H6HN88"/>